<dbReference type="OrthoDB" id="9781034at2"/>
<dbReference type="RefSeq" id="WP_008040024.1">
    <property type="nucleotide sequence ID" value="NZ_JH725147.1"/>
</dbReference>
<organism evidence="8 9">
    <name type="scientific">Bartonella tamiae Th239</name>
    <dbReference type="NCBI Taxonomy" id="1094558"/>
    <lineage>
        <taxon>Bacteria</taxon>
        <taxon>Pseudomonadati</taxon>
        <taxon>Pseudomonadota</taxon>
        <taxon>Alphaproteobacteria</taxon>
        <taxon>Hyphomicrobiales</taxon>
        <taxon>Bartonellaceae</taxon>
        <taxon>Bartonella</taxon>
    </lineage>
</organism>
<evidence type="ECO:0000313" key="9">
    <source>
        <dbReference type="Proteomes" id="UP000008952"/>
    </source>
</evidence>
<evidence type="ECO:0000256" key="1">
    <source>
        <dbReference type="ARBA" id="ARBA00004496"/>
    </source>
</evidence>
<dbReference type="FunFam" id="3.40.250.10:FF:000015">
    <property type="entry name" value="Sulfurtransferase"/>
    <property type="match status" value="1"/>
</dbReference>
<dbReference type="PATRIC" id="fig|1094558.3.peg.1666"/>
<evidence type="ECO:0000256" key="4">
    <source>
        <dbReference type="ARBA" id="ARBA00022737"/>
    </source>
</evidence>
<dbReference type="SUPFAM" id="SSF52821">
    <property type="entry name" value="Rhodanese/Cell cycle control phosphatase"/>
    <property type="match status" value="2"/>
</dbReference>
<dbReference type="InterPro" id="IPR045078">
    <property type="entry name" value="TST/MPST-like"/>
</dbReference>
<dbReference type="CDD" id="cd01449">
    <property type="entry name" value="TST_Repeat_2"/>
    <property type="match status" value="1"/>
</dbReference>
<keyword evidence="4" id="KW-0677">Repeat</keyword>
<proteinExistence type="predicted"/>
<comment type="catalytic activity">
    <reaction evidence="5">
        <text>2-oxo-3-sulfanylpropanoate + [thioredoxin]-dithiol = [thioredoxin]-disulfide + hydrogen sulfide + pyruvate + H(+)</text>
        <dbReference type="Rhea" id="RHEA:21740"/>
        <dbReference type="Rhea" id="RHEA-COMP:10698"/>
        <dbReference type="Rhea" id="RHEA-COMP:10700"/>
        <dbReference type="ChEBI" id="CHEBI:15361"/>
        <dbReference type="ChEBI" id="CHEBI:15378"/>
        <dbReference type="ChEBI" id="CHEBI:29919"/>
        <dbReference type="ChEBI" id="CHEBI:29950"/>
        <dbReference type="ChEBI" id="CHEBI:50058"/>
        <dbReference type="ChEBI" id="CHEBI:57678"/>
        <dbReference type="EC" id="2.8.1.2"/>
    </reaction>
    <physiologicalReaction direction="left-to-right" evidence="5">
        <dbReference type="Rhea" id="RHEA:21741"/>
    </physiologicalReaction>
</comment>
<dbReference type="EMBL" id="AIMB01000008">
    <property type="protein sequence ID" value="EJF89010.1"/>
    <property type="molecule type" value="Genomic_DNA"/>
</dbReference>
<dbReference type="PANTHER" id="PTHR11364:SF27">
    <property type="entry name" value="SULFURTRANSFERASE"/>
    <property type="match status" value="1"/>
</dbReference>
<dbReference type="Proteomes" id="UP000008952">
    <property type="component" value="Unassembled WGS sequence"/>
</dbReference>
<dbReference type="PROSITE" id="PS00683">
    <property type="entry name" value="RHODANESE_2"/>
    <property type="match status" value="1"/>
</dbReference>
<dbReference type="GO" id="GO:0005737">
    <property type="term" value="C:cytoplasm"/>
    <property type="evidence" value="ECO:0007669"/>
    <property type="project" value="UniProtKB-SubCell"/>
</dbReference>
<protein>
    <recommendedName>
        <fullName evidence="6">Sulfurtransferase</fullName>
    </recommendedName>
</protein>
<evidence type="ECO:0000256" key="3">
    <source>
        <dbReference type="ARBA" id="ARBA00022679"/>
    </source>
</evidence>
<dbReference type="FunFam" id="3.40.250.10:FF:000001">
    <property type="entry name" value="Sulfurtransferase"/>
    <property type="match status" value="1"/>
</dbReference>
<dbReference type="InterPro" id="IPR036873">
    <property type="entry name" value="Rhodanese-like_dom_sf"/>
</dbReference>
<comment type="caution">
    <text evidence="8">The sequence shown here is derived from an EMBL/GenBank/DDBJ whole genome shotgun (WGS) entry which is preliminary data.</text>
</comment>
<dbReference type="PROSITE" id="PS50206">
    <property type="entry name" value="RHODANESE_3"/>
    <property type="match status" value="2"/>
</dbReference>
<dbReference type="NCBIfam" id="NF008557">
    <property type="entry name" value="PRK11493.1"/>
    <property type="match status" value="1"/>
</dbReference>
<keyword evidence="2" id="KW-0963">Cytoplasm</keyword>
<keyword evidence="9" id="KW-1185">Reference proteome</keyword>
<evidence type="ECO:0000256" key="2">
    <source>
        <dbReference type="ARBA" id="ARBA00022490"/>
    </source>
</evidence>
<dbReference type="GO" id="GO:0004792">
    <property type="term" value="F:thiosulfate-cyanide sulfurtransferase activity"/>
    <property type="evidence" value="ECO:0007669"/>
    <property type="project" value="InterPro"/>
</dbReference>
<dbReference type="InterPro" id="IPR001763">
    <property type="entry name" value="Rhodanese-like_dom"/>
</dbReference>
<dbReference type="PANTHER" id="PTHR11364">
    <property type="entry name" value="THIOSULFATE SULFERTANSFERASE"/>
    <property type="match status" value="1"/>
</dbReference>
<dbReference type="InterPro" id="IPR001307">
    <property type="entry name" value="Thiosulphate_STrfase_CS"/>
</dbReference>
<dbReference type="SMART" id="SM00450">
    <property type="entry name" value="RHOD"/>
    <property type="match status" value="2"/>
</dbReference>
<evidence type="ECO:0000313" key="8">
    <source>
        <dbReference type="EMBL" id="EJF89010.1"/>
    </source>
</evidence>
<dbReference type="HOGENOM" id="CLU_031618_3_0_5"/>
<dbReference type="eggNOG" id="COG2897">
    <property type="taxonomic scope" value="Bacteria"/>
</dbReference>
<dbReference type="Gene3D" id="3.40.250.10">
    <property type="entry name" value="Rhodanese-like domain"/>
    <property type="match status" value="2"/>
</dbReference>
<keyword evidence="3 6" id="KW-0808">Transferase</keyword>
<sequence length="289" mass="32733">MSKDYQHHDYNPFLVTQEWLKHHIERPDISIIDGSWFLPAAHRDAREEYANTHIIGAVFFDHELVSDQKTNLPHTLPKPEDFARYVSAMGVTQKDTIIIYETNGFFSAPRVWWMMRIMGAKKVFILDGGLKGWKDAGLPVTNQITKVAPASFLTDFQRDKVVFYEEMIKIVSNTNIQIIDARSSQRFFGHEVEPRQGLRLGHMPNAYNVPYALLSENGLLKSKKELKTIFENADIDISKPIVTTCGSGITAAVLILALESLGNDNVRLYDGSWSEWGTKKDSPVAVGHK</sequence>
<evidence type="ECO:0000259" key="7">
    <source>
        <dbReference type="PROSITE" id="PS50206"/>
    </source>
</evidence>
<comment type="subcellular location">
    <subcellularLocation>
        <location evidence="1">Cytoplasm</location>
    </subcellularLocation>
</comment>
<evidence type="ECO:0000256" key="6">
    <source>
        <dbReference type="RuleBase" id="RU000507"/>
    </source>
</evidence>
<reference evidence="8 9" key="1">
    <citation type="submission" date="2012-03" db="EMBL/GenBank/DDBJ databases">
        <title>The Genome Sequence of Bartonella tamiae Th239.</title>
        <authorList>
            <consortium name="The Broad Institute Genome Sequencing Platform"/>
            <consortium name="The Broad Institute Genome Sequencing Center for Infectious Disease"/>
            <person name="Feldgarden M."/>
            <person name="Kirby J."/>
            <person name="Kosoy M."/>
            <person name="Birtles R."/>
            <person name="Probert W.S."/>
            <person name="Chiaraviglio L."/>
            <person name="Young S.K."/>
            <person name="Zeng Q."/>
            <person name="Gargeya S."/>
            <person name="Fitzgerald M."/>
            <person name="Haas B."/>
            <person name="Abouelleil A."/>
            <person name="Alvarado L."/>
            <person name="Arachchi H.M."/>
            <person name="Berlin A."/>
            <person name="Chapman S.B."/>
            <person name="Gearin G."/>
            <person name="Goldberg J."/>
            <person name="Griggs A."/>
            <person name="Gujja S."/>
            <person name="Hansen M."/>
            <person name="Heiman D."/>
            <person name="Howarth C."/>
            <person name="Larimer J."/>
            <person name="Lui A."/>
            <person name="MacDonald P.J.P."/>
            <person name="McCowen C."/>
            <person name="Montmayeur A."/>
            <person name="Murphy C."/>
            <person name="Neiman D."/>
            <person name="Pearson M."/>
            <person name="Priest M."/>
            <person name="Roberts A."/>
            <person name="Saif S."/>
            <person name="Shea T."/>
            <person name="Sisk P."/>
            <person name="Stolte C."/>
            <person name="Sykes S."/>
            <person name="Wortman J."/>
            <person name="Nusbaum C."/>
            <person name="Birren B."/>
        </authorList>
    </citation>
    <scope>NUCLEOTIDE SEQUENCE [LARGE SCALE GENOMIC DNA]</scope>
    <source>
        <strain evidence="8 9">Th239</strain>
    </source>
</reference>
<feature type="domain" description="Rhodanese" evidence="7">
    <location>
        <begin position="172"/>
        <end position="285"/>
    </location>
</feature>
<dbReference type="CDD" id="cd01448">
    <property type="entry name" value="TST_Repeat_1"/>
    <property type="match status" value="1"/>
</dbReference>
<evidence type="ECO:0000256" key="5">
    <source>
        <dbReference type="ARBA" id="ARBA00051793"/>
    </source>
</evidence>
<dbReference type="GO" id="GO:0016784">
    <property type="term" value="F:3-mercaptopyruvate sulfurtransferase activity"/>
    <property type="evidence" value="ECO:0007669"/>
    <property type="project" value="UniProtKB-EC"/>
</dbReference>
<name>J1JWP8_9HYPH</name>
<dbReference type="Pfam" id="PF00581">
    <property type="entry name" value="Rhodanese"/>
    <property type="match status" value="2"/>
</dbReference>
<feature type="domain" description="Rhodanese" evidence="7">
    <location>
        <begin position="25"/>
        <end position="142"/>
    </location>
</feature>
<dbReference type="STRING" id="1094558.ME5_01561"/>
<gene>
    <name evidence="8" type="ORF">ME5_01561</name>
</gene>
<dbReference type="AlphaFoldDB" id="J1JWP8"/>
<accession>J1JWP8</accession>